<dbReference type="Gene3D" id="3.10.129.10">
    <property type="entry name" value="Hotdog Thioesterase"/>
    <property type="match status" value="1"/>
</dbReference>
<dbReference type="InterPro" id="IPR029069">
    <property type="entry name" value="HotDog_dom_sf"/>
</dbReference>
<evidence type="ECO:0000313" key="3">
    <source>
        <dbReference type="Proteomes" id="UP000551501"/>
    </source>
</evidence>
<sequence>MEERRYDARTEIRLGTERVDGSTPHVMRTRMIGFDDDLCVGPCLGLLAATVDAAGGAINHDLRVDGSWTVTTEVSLDLVRHRVRPGDVVDVTPTLIGYDDTGALARTDLVVDGSLVGMGTVRSFFVRGALPELVYLDVHARPAATTIGDMLAIGRPTRPDQVGVLIPERDELLINDSGATNGGVVAACLEVAAHCALRDAGRPELSTGSIRISFLRPFATEPGAHYTASIIRAGQSTATIDAAAVLASDQVAATARVTVYS</sequence>
<reference evidence="2 3" key="1">
    <citation type="submission" date="2020-08" db="EMBL/GenBank/DDBJ databases">
        <title>Sequencing the genomes of 1000 actinobacteria strains.</title>
        <authorList>
            <person name="Klenk H.-P."/>
        </authorList>
    </citation>
    <scope>NUCLEOTIDE SEQUENCE [LARGE SCALE GENOMIC DNA]</scope>
    <source>
        <strain evidence="2 3">DSM 45298</strain>
    </source>
</reference>
<dbReference type="RefSeq" id="WP_183370245.1">
    <property type="nucleotide sequence ID" value="NZ_BAABHL010000034.1"/>
</dbReference>
<keyword evidence="3" id="KW-1185">Reference proteome</keyword>
<accession>A0A840EZG4</accession>
<evidence type="ECO:0000259" key="1">
    <source>
        <dbReference type="Pfam" id="PF13622"/>
    </source>
</evidence>
<proteinExistence type="predicted"/>
<dbReference type="AlphaFoldDB" id="A0A840EZG4"/>
<dbReference type="Pfam" id="PF13622">
    <property type="entry name" value="4HBT_3"/>
    <property type="match status" value="1"/>
</dbReference>
<evidence type="ECO:0000313" key="2">
    <source>
        <dbReference type="EMBL" id="MBB4135166.1"/>
    </source>
</evidence>
<dbReference type="EMBL" id="JACIFP010000001">
    <property type="protein sequence ID" value="MBB4135166.1"/>
    <property type="molecule type" value="Genomic_DNA"/>
</dbReference>
<organism evidence="2 3">
    <name type="scientific">Gordonia humi</name>
    <dbReference type="NCBI Taxonomy" id="686429"/>
    <lineage>
        <taxon>Bacteria</taxon>
        <taxon>Bacillati</taxon>
        <taxon>Actinomycetota</taxon>
        <taxon>Actinomycetes</taxon>
        <taxon>Mycobacteriales</taxon>
        <taxon>Gordoniaceae</taxon>
        <taxon>Gordonia</taxon>
    </lineage>
</organism>
<dbReference type="SUPFAM" id="SSF54637">
    <property type="entry name" value="Thioesterase/thiol ester dehydrase-isomerase"/>
    <property type="match status" value="1"/>
</dbReference>
<dbReference type="Proteomes" id="UP000551501">
    <property type="component" value="Unassembled WGS sequence"/>
</dbReference>
<protein>
    <submittedName>
        <fullName evidence="2">Acyl-coenzyme A thioesterase PaaI-like protein</fullName>
    </submittedName>
</protein>
<name>A0A840EZG4_9ACTN</name>
<comment type="caution">
    <text evidence="2">The sequence shown here is derived from an EMBL/GenBank/DDBJ whole genome shotgun (WGS) entry which is preliminary data.</text>
</comment>
<dbReference type="InterPro" id="IPR049449">
    <property type="entry name" value="TesB_ACOT8-like_N"/>
</dbReference>
<feature type="domain" description="Acyl-CoA thioesterase-like N-terminal HotDog" evidence="1">
    <location>
        <begin position="178"/>
        <end position="258"/>
    </location>
</feature>
<gene>
    <name evidence="2" type="ORF">BKA16_001718</name>
</gene>